<protein>
    <submittedName>
        <fullName evidence="2">Integrase, catalytic region, zinc finger, CCHC-type, peptidase aspartic, catalytic</fullName>
    </submittedName>
</protein>
<feature type="domain" description="Retrovirus-related Pol polyprotein from transposon TNT 1-94-like beta-barrel" evidence="1">
    <location>
        <begin position="141"/>
        <end position="179"/>
    </location>
</feature>
<dbReference type="Pfam" id="PF22936">
    <property type="entry name" value="Pol_BBD"/>
    <property type="match status" value="1"/>
</dbReference>
<organism evidence="2">
    <name type="scientific">Tanacetum cinerariifolium</name>
    <name type="common">Dalmatian daisy</name>
    <name type="synonym">Chrysanthemum cinerariifolium</name>
    <dbReference type="NCBI Taxonomy" id="118510"/>
    <lineage>
        <taxon>Eukaryota</taxon>
        <taxon>Viridiplantae</taxon>
        <taxon>Streptophyta</taxon>
        <taxon>Embryophyta</taxon>
        <taxon>Tracheophyta</taxon>
        <taxon>Spermatophyta</taxon>
        <taxon>Magnoliopsida</taxon>
        <taxon>eudicotyledons</taxon>
        <taxon>Gunneridae</taxon>
        <taxon>Pentapetalae</taxon>
        <taxon>asterids</taxon>
        <taxon>campanulids</taxon>
        <taxon>Asterales</taxon>
        <taxon>Asteraceae</taxon>
        <taxon>Asteroideae</taxon>
        <taxon>Anthemideae</taxon>
        <taxon>Anthemidinae</taxon>
        <taxon>Tanacetum</taxon>
    </lineage>
</organism>
<dbReference type="InterPro" id="IPR054722">
    <property type="entry name" value="PolX-like_BBD"/>
</dbReference>
<evidence type="ECO:0000313" key="2">
    <source>
        <dbReference type="EMBL" id="GEU83778.1"/>
    </source>
</evidence>
<dbReference type="AlphaFoldDB" id="A0A6L2NC81"/>
<sequence>MSTMAENVIVAGADNRPPMLERKWSKFVTDVKLTNDMHNASFDQLYAYLRQHEEKILLAQAQEARVILGEEQLAFLADTWERVDSGLDTQALTTIAVFQIDDLDAFDLNCDKAPSASVVLMDKLSAYDSDVLSEVVHLILWYLDSGCSKHMTEQRSQLINFVIKFMGIVRFRNDQVAAIMRLSRPSLGFGIAAYHI</sequence>
<comment type="caution">
    <text evidence="2">The sequence shown here is derived from an EMBL/GenBank/DDBJ whole genome shotgun (WGS) entry which is preliminary data.</text>
</comment>
<accession>A0A6L2NC81</accession>
<proteinExistence type="predicted"/>
<name>A0A6L2NC81_TANCI</name>
<gene>
    <name evidence="2" type="ORF">Tci_055756</name>
</gene>
<dbReference type="EMBL" id="BKCJ010008750">
    <property type="protein sequence ID" value="GEU83778.1"/>
    <property type="molecule type" value="Genomic_DNA"/>
</dbReference>
<evidence type="ECO:0000259" key="1">
    <source>
        <dbReference type="Pfam" id="PF22936"/>
    </source>
</evidence>
<reference evidence="2" key="1">
    <citation type="journal article" date="2019" name="Sci. Rep.">
        <title>Draft genome of Tanacetum cinerariifolium, the natural source of mosquito coil.</title>
        <authorList>
            <person name="Yamashiro T."/>
            <person name="Shiraishi A."/>
            <person name="Satake H."/>
            <person name="Nakayama K."/>
        </authorList>
    </citation>
    <scope>NUCLEOTIDE SEQUENCE</scope>
</reference>